<protein>
    <submittedName>
        <fullName evidence="1">Uncharacterized protein</fullName>
    </submittedName>
</protein>
<organism evidence="1 2">
    <name type="scientific">Vermiconidia calcicola</name>
    <dbReference type="NCBI Taxonomy" id="1690605"/>
    <lineage>
        <taxon>Eukaryota</taxon>
        <taxon>Fungi</taxon>
        <taxon>Dikarya</taxon>
        <taxon>Ascomycota</taxon>
        <taxon>Pezizomycotina</taxon>
        <taxon>Dothideomycetes</taxon>
        <taxon>Dothideomycetidae</taxon>
        <taxon>Mycosphaerellales</taxon>
        <taxon>Extremaceae</taxon>
        <taxon>Vermiconidia</taxon>
    </lineage>
</organism>
<evidence type="ECO:0000313" key="1">
    <source>
        <dbReference type="EMBL" id="KAK3711960.1"/>
    </source>
</evidence>
<evidence type="ECO:0000313" key="2">
    <source>
        <dbReference type="Proteomes" id="UP001281147"/>
    </source>
</evidence>
<name>A0ACC3N9C6_9PEZI</name>
<dbReference type="Proteomes" id="UP001281147">
    <property type="component" value="Unassembled WGS sequence"/>
</dbReference>
<comment type="caution">
    <text evidence="1">The sequence shown here is derived from an EMBL/GenBank/DDBJ whole genome shotgun (WGS) entry which is preliminary data.</text>
</comment>
<proteinExistence type="predicted"/>
<gene>
    <name evidence="1" type="ORF">LTR37_009272</name>
</gene>
<reference evidence="1" key="1">
    <citation type="submission" date="2023-07" db="EMBL/GenBank/DDBJ databases">
        <title>Black Yeasts Isolated from many extreme environments.</title>
        <authorList>
            <person name="Coleine C."/>
            <person name="Stajich J.E."/>
            <person name="Selbmann L."/>
        </authorList>
    </citation>
    <scope>NUCLEOTIDE SEQUENCE</scope>
    <source>
        <strain evidence="1">CCFEE 5714</strain>
    </source>
</reference>
<dbReference type="EMBL" id="JAUTXU010000072">
    <property type="protein sequence ID" value="KAK3711960.1"/>
    <property type="molecule type" value="Genomic_DNA"/>
</dbReference>
<keyword evidence="2" id="KW-1185">Reference proteome</keyword>
<accession>A0ACC3N9C6</accession>
<sequence length="130" mass="14361">MTVKEESSIMLGFSYRSNGFGTKSLVQGIGITATCKQIRSESLPLLFSTNSFVLDSDILSDLQEDYDEAGILHGHVSKQTQAIEDWLKAVGEGVKYLRRVTVELGEWDVVEEYPCDWTAIRVTSGGHSSV</sequence>